<evidence type="ECO:0000313" key="3">
    <source>
        <dbReference type="Proteomes" id="UP000078113"/>
    </source>
</evidence>
<name>A0A8X7T207_9BASI</name>
<feature type="transmembrane region" description="Helical" evidence="1">
    <location>
        <begin position="58"/>
        <end position="81"/>
    </location>
</feature>
<keyword evidence="1" id="KW-1133">Transmembrane helix</keyword>
<feature type="transmembrane region" description="Helical" evidence="1">
    <location>
        <begin position="259"/>
        <end position="289"/>
    </location>
</feature>
<accession>A0A8X7T207</accession>
<evidence type="ECO:0000256" key="1">
    <source>
        <dbReference type="SAM" id="Phobius"/>
    </source>
</evidence>
<dbReference type="AlphaFoldDB" id="A0A8X7T207"/>
<keyword evidence="1" id="KW-0812">Transmembrane</keyword>
<keyword evidence="1" id="KW-0472">Membrane</keyword>
<reference evidence="2" key="1">
    <citation type="submission" date="2016-04" db="EMBL/GenBank/DDBJ databases">
        <authorList>
            <person name="Nguyen H.D."/>
            <person name="Samba Siva P."/>
            <person name="Cullis J."/>
            <person name="Levesque C.A."/>
            <person name="Hambleton S."/>
        </authorList>
    </citation>
    <scope>NUCLEOTIDE SEQUENCE</scope>
    <source>
        <strain evidence="2">DAOMC 236422</strain>
    </source>
</reference>
<organism evidence="2 3">
    <name type="scientific">Tilletia walkeri</name>
    <dbReference type="NCBI Taxonomy" id="117179"/>
    <lineage>
        <taxon>Eukaryota</taxon>
        <taxon>Fungi</taxon>
        <taxon>Dikarya</taxon>
        <taxon>Basidiomycota</taxon>
        <taxon>Ustilaginomycotina</taxon>
        <taxon>Exobasidiomycetes</taxon>
        <taxon>Tilletiales</taxon>
        <taxon>Tilletiaceae</taxon>
        <taxon>Tilletia</taxon>
    </lineage>
</organism>
<reference evidence="2" key="2">
    <citation type="journal article" date="2019" name="IMA Fungus">
        <title>Genome sequencing and comparison of five Tilletia species to identify candidate genes for the detection of regulated species infecting wheat.</title>
        <authorList>
            <person name="Nguyen H.D.T."/>
            <person name="Sultana T."/>
            <person name="Kesanakurti P."/>
            <person name="Hambleton S."/>
        </authorList>
    </citation>
    <scope>NUCLEOTIDE SEQUENCE</scope>
    <source>
        <strain evidence="2">DAOMC 236422</strain>
    </source>
</reference>
<protein>
    <submittedName>
        <fullName evidence="2">Uncharacterized protein</fullName>
    </submittedName>
</protein>
<sequence length="295" mass="32585">MVPGVLANNHIGRGRMKWHQWHNNYGSSSIELNRQMLLDAQEIAKDSLRGCYFVSVSLTLWAVICIVAVTAYAISTCMLTIELRRHLKSKRLTSVLQSRRRNEVPKTPSSSIAVPDTESLVSIMLTVWEHTTTATAEEHFQFDRKIGVANSPSVAAGGHSAGGRKATLRDIIDQQIHSSLFSVKETLQDRTTSYLPPVVPSQVITKLQVSEAETVLFYFFAGIILGGLGLIGNIFYAVFNFYPAAERNNFQSAEGTAFLATSIICLIFGTMTSVSITHSTFEASFAALLHSRRRD</sequence>
<dbReference type="EMBL" id="LWDG02000841">
    <property type="protein sequence ID" value="KAE8262161.1"/>
    <property type="molecule type" value="Genomic_DNA"/>
</dbReference>
<comment type="caution">
    <text evidence="2">The sequence shown here is derived from an EMBL/GenBank/DDBJ whole genome shotgun (WGS) entry which is preliminary data.</text>
</comment>
<evidence type="ECO:0000313" key="2">
    <source>
        <dbReference type="EMBL" id="KAE8262161.1"/>
    </source>
</evidence>
<dbReference type="Proteomes" id="UP000078113">
    <property type="component" value="Unassembled WGS sequence"/>
</dbReference>
<feature type="transmembrane region" description="Helical" evidence="1">
    <location>
        <begin position="215"/>
        <end position="239"/>
    </location>
</feature>
<proteinExistence type="predicted"/>
<gene>
    <name evidence="2" type="ORF">A4X09_0g7523</name>
</gene>
<keyword evidence="3" id="KW-1185">Reference proteome</keyword>